<keyword evidence="3" id="KW-1185">Reference proteome</keyword>
<evidence type="ECO:0000313" key="2">
    <source>
        <dbReference type="EMBL" id="MDI6447917.1"/>
    </source>
</evidence>
<organism evidence="2 3">
    <name type="scientific">Anaerobaca lacustris</name>
    <dbReference type="NCBI Taxonomy" id="3044600"/>
    <lineage>
        <taxon>Bacteria</taxon>
        <taxon>Pseudomonadati</taxon>
        <taxon>Planctomycetota</taxon>
        <taxon>Phycisphaerae</taxon>
        <taxon>Sedimentisphaerales</taxon>
        <taxon>Anaerobacaceae</taxon>
        <taxon>Anaerobaca</taxon>
    </lineage>
</organism>
<gene>
    <name evidence="2" type="ORF">QJ522_02580</name>
</gene>
<proteinExistence type="predicted"/>
<sequence length="457" mass="51301">MSKVWAVAVNTIRQALRMKIAVMFIVLLLILLPVMGLTATGDGTLKGRLQTFVSYGLSLTSLLLCLLTIIVSVFTITSDIEQRQIYTVVTKPIRRYQLLLGKLLGVVVLNVALVTLFAGIVYAVVVFLPGFYNASESTLREIENEFYTARAGLVPAAPDVQEEVIALYNRLERTGQLREAYPTLPRDQILKELTLRKQLEKRATGVGEGLVWEFENVRPLDPDQSVFIRFKYDVAVDPPNGQVYGRWQIGDMRQVRYGWDFKTPIWPEDRADPVRTFREIEVPARVIAADGYLAVGFLNVPYNNTTVIFPLEDGLEILYKADTFTGNFIRGALLILFRLIFLACLGLLAASFLSFPVAILFCLVIFFTGTVSGFILESFEQLGAGAWQIYSYTIGALVRLLPQFDKYNPTTFLVPGRLIAWSFLGHVLLFMVCIKASLLLVLALIVFSFRELARIVV</sequence>
<evidence type="ECO:0008006" key="4">
    <source>
        <dbReference type="Google" id="ProtNLM"/>
    </source>
</evidence>
<dbReference type="EMBL" id="JASCXX010000002">
    <property type="protein sequence ID" value="MDI6447917.1"/>
    <property type="molecule type" value="Genomic_DNA"/>
</dbReference>
<reference evidence="2" key="1">
    <citation type="submission" date="2023-05" db="EMBL/GenBank/DDBJ databases">
        <title>Anaerotaeda fermentans gen. nov., sp. nov., a novel anaerobic planctomycete of the new family within the order Sedimentisphaerales isolated from Taman Peninsula, Russia.</title>
        <authorList>
            <person name="Khomyakova M.A."/>
            <person name="Merkel A.Y."/>
            <person name="Slobodkin A.I."/>
        </authorList>
    </citation>
    <scope>NUCLEOTIDE SEQUENCE</scope>
    <source>
        <strain evidence="2">M17dextr</strain>
    </source>
</reference>
<dbReference type="AlphaFoldDB" id="A0AAW6TRV8"/>
<evidence type="ECO:0000313" key="3">
    <source>
        <dbReference type="Proteomes" id="UP001431776"/>
    </source>
</evidence>
<keyword evidence="1" id="KW-0472">Membrane</keyword>
<feature type="transmembrane region" description="Helical" evidence="1">
    <location>
        <begin position="52"/>
        <end position="76"/>
    </location>
</feature>
<feature type="transmembrane region" description="Helical" evidence="1">
    <location>
        <begin position="103"/>
        <end position="132"/>
    </location>
</feature>
<accession>A0AAW6TRV8</accession>
<evidence type="ECO:0000256" key="1">
    <source>
        <dbReference type="SAM" id="Phobius"/>
    </source>
</evidence>
<dbReference type="RefSeq" id="WP_349243328.1">
    <property type="nucleotide sequence ID" value="NZ_JASCXX010000002.1"/>
</dbReference>
<dbReference type="PANTHER" id="PTHR43471:SF10">
    <property type="entry name" value="SLL1107 PROTEIN"/>
    <property type="match status" value="1"/>
</dbReference>
<feature type="transmembrane region" description="Helical" evidence="1">
    <location>
        <begin position="328"/>
        <end position="350"/>
    </location>
</feature>
<keyword evidence="1" id="KW-1133">Transmembrane helix</keyword>
<comment type="caution">
    <text evidence="2">The sequence shown here is derived from an EMBL/GenBank/DDBJ whole genome shotgun (WGS) entry which is preliminary data.</text>
</comment>
<feature type="transmembrane region" description="Helical" evidence="1">
    <location>
        <begin position="357"/>
        <end position="376"/>
    </location>
</feature>
<dbReference type="Proteomes" id="UP001431776">
    <property type="component" value="Unassembled WGS sequence"/>
</dbReference>
<feature type="transmembrane region" description="Helical" evidence="1">
    <location>
        <begin position="423"/>
        <end position="449"/>
    </location>
</feature>
<protein>
    <recommendedName>
        <fullName evidence="4">ABC transporter permease</fullName>
    </recommendedName>
</protein>
<name>A0AAW6TRV8_9BACT</name>
<keyword evidence="1" id="KW-0812">Transmembrane</keyword>
<feature type="transmembrane region" description="Helical" evidence="1">
    <location>
        <begin position="20"/>
        <end position="40"/>
    </location>
</feature>
<dbReference type="PANTHER" id="PTHR43471">
    <property type="entry name" value="ABC TRANSPORTER PERMEASE"/>
    <property type="match status" value="1"/>
</dbReference>